<dbReference type="OrthoDB" id="1937047at2"/>
<dbReference type="AlphaFoldDB" id="A0A1H0NAY4"/>
<evidence type="ECO:0000313" key="2">
    <source>
        <dbReference type="Proteomes" id="UP000198597"/>
    </source>
</evidence>
<keyword evidence="2" id="KW-1185">Reference proteome</keyword>
<sequence length="218" mass="25586">MAAIKLNFLANRELQTKKDIRDDPIIDTKVIEYIINEFPTPTKDIRQALVNLQVTLEKSIDFIEDKSSEIIKINRDFELSNKYRETCVRLHEISTSLNEYVKWMDVIGDKASLIENDKIKESNLDIYKPIYNDFTGLTPVRISLNNFSVDVENWDDLIMKTASMLTKNYKDNKESEMIFPEHNTIVLKKSHENELRDTVIEMLSEYKISLNDYKIQVQ</sequence>
<organism evidence="1 2">
    <name type="scientific">Clostridium gasigenes</name>
    <dbReference type="NCBI Taxonomy" id="94869"/>
    <lineage>
        <taxon>Bacteria</taxon>
        <taxon>Bacillati</taxon>
        <taxon>Bacillota</taxon>
        <taxon>Clostridia</taxon>
        <taxon>Eubacteriales</taxon>
        <taxon>Clostridiaceae</taxon>
        <taxon>Clostridium</taxon>
    </lineage>
</organism>
<gene>
    <name evidence="1" type="ORF">SAMN04488529_101762</name>
</gene>
<proteinExistence type="predicted"/>
<protein>
    <submittedName>
        <fullName evidence="1">Uncharacterized protein</fullName>
    </submittedName>
</protein>
<dbReference type="EMBL" id="FNJM01000001">
    <property type="protein sequence ID" value="SDO89798.1"/>
    <property type="molecule type" value="Genomic_DNA"/>
</dbReference>
<reference evidence="1 2" key="1">
    <citation type="submission" date="2016-10" db="EMBL/GenBank/DDBJ databases">
        <authorList>
            <person name="de Groot N.N."/>
        </authorList>
    </citation>
    <scope>NUCLEOTIDE SEQUENCE [LARGE SCALE GENOMIC DNA]</scope>
    <source>
        <strain evidence="1 2">DSM 12272</strain>
    </source>
</reference>
<accession>A0A1H0NAY4</accession>
<evidence type="ECO:0000313" key="1">
    <source>
        <dbReference type="EMBL" id="SDO89798.1"/>
    </source>
</evidence>
<dbReference type="Proteomes" id="UP000198597">
    <property type="component" value="Unassembled WGS sequence"/>
</dbReference>
<dbReference type="STRING" id="94869.SAMN04488529_101762"/>
<dbReference type="RefSeq" id="WP_089965984.1">
    <property type="nucleotide sequence ID" value="NZ_FNJM01000001.1"/>
</dbReference>
<name>A0A1H0NAY4_9CLOT</name>